<accession>A0AB39RA83</accession>
<proteinExistence type="predicted"/>
<dbReference type="EMBL" id="CP163443">
    <property type="protein sequence ID" value="XDQ51745.1"/>
    <property type="molecule type" value="Genomic_DNA"/>
</dbReference>
<evidence type="ECO:0000313" key="1">
    <source>
        <dbReference type="EMBL" id="XDQ51745.1"/>
    </source>
</evidence>
<name>A0AB39RA83_9ACTN</name>
<reference evidence="1" key="1">
    <citation type="submission" date="2024-07" db="EMBL/GenBank/DDBJ databases">
        <authorList>
            <person name="Yu S.T."/>
        </authorList>
    </citation>
    <scope>NUCLEOTIDE SEQUENCE</scope>
    <source>
        <strain evidence="1">R41</strain>
    </source>
</reference>
<sequence length="62" mass="7151">MDVPTLTELLRETEEHHGPYEATAPEHHWADWYAAYIVAREHGRTPDEAADDAALHMEALRR</sequence>
<dbReference type="AlphaFoldDB" id="A0AB39RA83"/>
<organism evidence="1">
    <name type="scientific">Streptomyces sp. R41</name>
    <dbReference type="NCBI Taxonomy" id="3238632"/>
    <lineage>
        <taxon>Bacteria</taxon>
        <taxon>Bacillati</taxon>
        <taxon>Actinomycetota</taxon>
        <taxon>Actinomycetes</taxon>
        <taxon>Kitasatosporales</taxon>
        <taxon>Streptomycetaceae</taxon>
        <taxon>Streptomyces</taxon>
    </lineage>
</organism>
<dbReference type="RefSeq" id="WP_369245064.1">
    <property type="nucleotide sequence ID" value="NZ_CP163443.1"/>
</dbReference>
<gene>
    <name evidence="1" type="ORF">AB5J53_08845</name>
</gene>
<protein>
    <submittedName>
        <fullName evidence="1">Bleomycin resistance protein</fullName>
    </submittedName>
</protein>